<dbReference type="EMBL" id="JARBHB010000010">
    <property type="protein sequence ID" value="KAJ8874103.1"/>
    <property type="molecule type" value="Genomic_DNA"/>
</dbReference>
<proteinExistence type="predicted"/>
<protein>
    <submittedName>
        <fullName evidence="2">Uncharacterized protein</fullName>
    </submittedName>
</protein>
<evidence type="ECO:0000313" key="3">
    <source>
        <dbReference type="Proteomes" id="UP001159363"/>
    </source>
</evidence>
<keyword evidence="1" id="KW-0732">Signal</keyword>
<organism evidence="2 3">
    <name type="scientific">Dryococelus australis</name>
    <dbReference type="NCBI Taxonomy" id="614101"/>
    <lineage>
        <taxon>Eukaryota</taxon>
        <taxon>Metazoa</taxon>
        <taxon>Ecdysozoa</taxon>
        <taxon>Arthropoda</taxon>
        <taxon>Hexapoda</taxon>
        <taxon>Insecta</taxon>
        <taxon>Pterygota</taxon>
        <taxon>Neoptera</taxon>
        <taxon>Polyneoptera</taxon>
        <taxon>Phasmatodea</taxon>
        <taxon>Verophasmatodea</taxon>
        <taxon>Anareolatae</taxon>
        <taxon>Phasmatidae</taxon>
        <taxon>Eurycanthinae</taxon>
        <taxon>Dryococelus</taxon>
    </lineage>
</organism>
<accession>A0ABQ9GQ43</accession>
<reference evidence="2 3" key="1">
    <citation type="submission" date="2023-02" db="EMBL/GenBank/DDBJ databases">
        <title>LHISI_Scaffold_Assembly.</title>
        <authorList>
            <person name="Stuart O.P."/>
            <person name="Cleave R."/>
            <person name="Magrath M.J.L."/>
            <person name="Mikheyev A.S."/>
        </authorList>
    </citation>
    <scope>NUCLEOTIDE SEQUENCE [LARGE SCALE GENOMIC DNA]</scope>
    <source>
        <strain evidence="2">Daus_M_001</strain>
        <tissue evidence="2">Leg muscle</tissue>
    </source>
</reference>
<sequence length="221" mass="24874">MRNRRGISSPAACGELLQVIILLASHLGEPGSNPDGDLRMWESCRTITLLRWLALRCENPRERHPRLRRDANQRARAPQDRCTNRYSSASPFSRFAGWFDYSPPTYTNRVRFPTRSLPDFPRVGIVPDDAIGRWVFSGISRFSTLSYQDSAPARALISYWRGEFAGLPSICVIVDGMTSDGGKERTAGVQAKQMSGSWEGVGLSRDWRPIYIEGREPKGLL</sequence>
<dbReference type="Proteomes" id="UP001159363">
    <property type="component" value="Chromosome 9"/>
</dbReference>
<evidence type="ECO:0000256" key="1">
    <source>
        <dbReference type="SAM" id="SignalP"/>
    </source>
</evidence>
<gene>
    <name evidence="2" type="ORF">PR048_024944</name>
</gene>
<keyword evidence="3" id="KW-1185">Reference proteome</keyword>
<name>A0ABQ9GQ43_9NEOP</name>
<feature type="signal peptide" evidence="1">
    <location>
        <begin position="1"/>
        <end position="28"/>
    </location>
</feature>
<feature type="chain" id="PRO_5046146436" evidence="1">
    <location>
        <begin position="29"/>
        <end position="221"/>
    </location>
</feature>
<evidence type="ECO:0000313" key="2">
    <source>
        <dbReference type="EMBL" id="KAJ8874103.1"/>
    </source>
</evidence>
<comment type="caution">
    <text evidence="2">The sequence shown here is derived from an EMBL/GenBank/DDBJ whole genome shotgun (WGS) entry which is preliminary data.</text>
</comment>